<evidence type="ECO:0000256" key="4">
    <source>
        <dbReference type="ARBA" id="ARBA00022617"/>
    </source>
</evidence>
<dbReference type="GO" id="GO:0020037">
    <property type="term" value="F:heme binding"/>
    <property type="evidence" value="ECO:0007669"/>
    <property type="project" value="TreeGrafter"/>
</dbReference>
<feature type="transmembrane region" description="Helical" evidence="11">
    <location>
        <begin position="376"/>
        <end position="399"/>
    </location>
</feature>
<dbReference type="PANTHER" id="PTHR30365">
    <property type="entry name" value="CYTOCHROME D UBIQUINOL OXIDASE"/>
    <property type="match status" value="1"/>
</dbReference>
<feature type="transmembrane region" description="Helical" evidence="11">
    <location>
        <begin position="424"/>
        <end position="446"/>
    </location>
</feature>
<evidence type="ECO:0000256" key="2">
    <source>
        <dbReference type="ARBA" id="ARBA00022448"/>
    </source>
</evidence>
<evidence type="ECO:0000256" key="8">
    <source>
        <dbReference type="ARBA" id="ARBA00022989"/>
    </source>
</evidence>
<keyword evidence="8 11" id="KW-1133">Transmembrane helix</keyword>
<dbReference type="GO" id="GO:0016682">
    <property type="term" value="F:oxidoreductase activity, acting on diphenols and related substances as donors, oxygen as acceptor"/>
    <property type="evidence" value="ECO:0007669"/>
    <property type="project" value="TreeGrafter"/>
</dbReference>
<dbReference type="GO" id="GO:0009055">
    <property type="term" value="F:electron transfer activity"/>
    <property type="evidence" value="ECO:0007669"/>
    <property type="project" value="InterPro"/>
</dbReference>
<dbReference type="EMBL" id="AP019769">
    <property type="protein sequence ID" value="BBL45303.1"/>
    <property type="molecule type" value="Genomic_DNA"/>
</dbReference>
<dbReference type="RefSeq" id="WP_258393342.1">
    <property type="nucleotide sequence ID" value="NZ_AP019769.1"/>
</dbReference>
<evidence type="ECO:0000256" key="5">
    <source>
        <dbReference type="ARBA" id="ARBA00022692"/>
    </source>
</evidence>
<evidence type="ECO:0000256" key="9">
    <source>
        <dbReference type="ARBA" id="ARBA00023004"/>
    </source>
</evidence>
<organism evidence="12 13">
    <name type="scientific">Nanobdella aerobiophila</name>
    <dbReference type="NCBI Taxonomy" id="2586965"/>
    <lineage>
        <taxon>Archaea</taxon>
        <taxon>Nanobdellota</taxon>
        <taxon>Nanobdellia</taxon>
        <taxon>Nanobdellales</taxon>
        <taxon>Nanobdellaceae</taxon>
        <taxon>Nanobdella</taxon>
    </lineage>
</organism>
<dbReference type="GeneID" id="74568079"/>
<keyword evidence="7" id="KW-0249">Electron transport</keyword>
<keyword evidence="4" id="KW-0349">Heme</keyword>
<keyword evidence="5 11" id="KW-0812">Transmembrane</keyword>
<feature type="transmembrane region" description="Helical" evidence="11">
    <location>
        <begin position="93"/>
        <end position="116"/>
    </location>
</feature>
<dbReference type="GO" id="GO:0005886">
    <property type="term" value="C:plasma membrane"/>
    <property type="evidence" value="ECO:0007669"/>
    <property type="project" value="UniProtKB-SubCell"/>
</dbReference>
<name>A0A915WR91_9ARCH</name>
<sequence>MFPVYDIDRAVFASSLAVHIIISSLSIGMPFALGTIELYGVLKKDSKINYLVKRLSTIILALFAIGTLSGTIVAVEMATLFPKFMQIISNTAIISLYIEVGAFFIESLFLGLYLYSWKKYGNSIWHPIFMYLVGFFAAMSGVLIITLNSFMNYPVGVQYINGQIIDTDPYAIFFTPIQFIETGHGVLASLTFGVSFFIAIIAYHILREKDLNKIDIYGKIMKIVTPIFFISILVTGLYGISSIDTLSVYQPTKYAVLEANVNGNISHASENLFGFISPNYTLENYISVPDLQSLLLHEHFNPNTVVPGILPNESNIASPADITVSHNSFDIMAILGFIIFLGAGYMLLSQILSRKDNNKDKKFTLNPRYTFYLNKLILYASIILALFSIIAVETGWIAAEVGRQPWTIYNILLTKDAANLNPSVVPVAITFQIIYIILFFSTLWAIKKYFIDRLE</sequence>
<evidence type="ECO:0000313" key="12">
    <source>
        <dbReference type="EMBL" id="BBL45303.1"/>
    </source>
</evidence>
<feature type="transmembrane region" description="Helical" evidence="11">
    <location>
        <begin position="128"/>
        <end position="151"/>
    </location>
</feature>
<dbReference type="Proteomes" id="UP001055553">
    <property type="component" value="Chromosome"/>
</dbReference>
<evidence type="ECO:0000256" key="11">
    <source>
        <dbReference type="SAM" id="Phobius"/>
    </source>
</evidence>
<evidence type="ECO:0000256" key="1">
    <source>
        <dbReference type="ARBA" id="ARBA00004651"/>
    </source>
</evidence>
<keyword evidence="10 11" id="KW-0472">Membrane</keyword>
<keyword evidence="9" id="KW-0408">Iron</keyword>
<gene>
    <name evidence="12" type="ORF">MJ1_0128</name>
</gene>
<feature type="transmembrane region" description="Helical" evidence="11">
    <location>
        <begin position="12"/>
        <end position="36"/>
    </location>
</feature>
<dbReference type="PIRSF" id="PIRSF006446">
    <property type="entry name" value="Cyt_quinol_oxidase_1"/>
    <property type="match status" value="1"/>
</dbReference>
<feature type="transmembrane region" description="Helical" evidence="11">
    <location>
        <begin position="331"/>
        <end position="352"/>
    </location>
</feature>
<comment type="subcellular location">
    <subcellularLocation>
        <location evidence="1">Cell membrane</location>
        <topology evidence="1">Multi-pass membrane protein</topology>
    </subcellularLocation>
</comment>
<evidence type="ECO:0000313" key="13">
    <source>
        <dbReference type="Proteomes" id="UP001055553"/>
    </source>
</evidence>
<keyword evidence="2" id="KW-0813">Transport</keyword>
<evidence type="ECO:0000256" key="7">
    <source>
        <dbReference type="ARBA" id="ARBA00022982"/>
    </source>
</evidence>
<keyword evidence="3" id="KW-1003">Cell membrane</keyword>
<dbReference type="KEGG" id="naer:MJ1_0128"/>
<keyword evidence="6" id="KW-0479">Metal-binding</keyword>
<feature type="transmembrane region" description="Helical" evidence="11">
    <location>
        <begin position="57"/>
        <end position="81"/>
    </location>
</feature>
<dbReference type="InterPro" id="IPR002585">
    <property type="entry name" value="Cyt-d_ubiquinol_oxidase_su_1"/>
</dbReference>
<feature type="transmembrane region" description="Helical" evidence="11">
    <location>
        <begin position="227"/>
        <end position="249"/>
    </location>
</feature>
<evidence type="ECO:0000256" key="10">
    <source>
        <dbReference type="ARBA" id="ARBA00023136"/>
    </source>
</evidence>
<evidence type="ECO:0000256" key="3">
    <source>
        <dbReference type="ARBA" id="ARBA00022475"/>
    </source>
</evidence>
<keyword evidence="13" id="KW-1185">Reference proteome</keyword>
<dbReference type="GO" id="GO:0046872">
    <property type="term" value="F:metal ion binding"/>
    <property type="evidence" value="ECO:0007669"/>
    <property type="project" value="UniProtKB-KW"/>
</dbReference>
<feature type="transmembrane region" description="Helical" evidence="11">
    <location>
        <begin position="186"/>
        <end position="206"/>
    </location>
</feature>
<accession>A0A915WR91</accession>
<dbReference type="AlphaFoldDB" id="A0A915WR91"/>
<protein>
    <submittedName>
        <fullName evidence="12">Cytochrome ubiquinol oxidase subunit I</fullName>
    </submittedName>
</protein>
<evidence type="ECO:0000256" key="6">
    <source>
        <dbReference type="ARBA" id="ARBA00022723"/>
    </source>
</evidence>
<dbReference type="Pfam" id="PF01654">
    <property type="entry name" value="Cyt_bd_oxida_I"/>
    <property type="match status" value="1"/>
</dbReference>
<dbReference type="GO" id="GO:0070069">
    <property type="term" value="C:cytochrome complex"/>
    <property type="evidence" value="ECO:0007669"/>
    <property type="project" value="InterPro"/>
</dbReference>
<proteinExistence type="predicted"/>
<reference evidence="13" key="1">
    <citation type="journal article" date="2022" name="Int. J. Syst. Evol. Microbiol.">
        <title>Nanobdella aerobiophila gen. nov., sp. nov., a thermoacidophilic, obligate ectosymbiotic archaeon, and proposal of Nanobdellaceae fam. nov., Nanobdellales ord. nov. and Nanobdellia class. nov.</title>
        <authorList>
            <person name="Kato S."/>
            <person name="Ogasawara A."/>
            <person name="Itoh T."/>
            <person name="Sakai H.D."/>
            <person name="Shimizu M."/>
            <person name="Yuki M."/>
            <person name="Kaneko M."/>
            <person name="Takashina T."/>
            <person name="Ohkuma M."/>
        </authorList>
    </citation>
    <scope>NUCLEOTIDE SEQUENCE [LARGE SCALE GENOMIC DNA]</scope>
    <source>
        <strain evidence="13">MJ1</strain>
    </source>
</reference>
<dbReference type="GO" id="GO:0019646">
    <property type="term" value="P:aerobic electron transport chain"/>
    <property type="evidence" value="ECO:0007669"/>
    <property type="project" value="InterPro"/>
</dbReference>
<dbReference type="PANTHER" id="PTHR30365:SF14">
    <property type="entry name" value="CYTOCHROME BD MENAQUINOL OXIDASE SUBUNIT I-RELATED"/>
    <property type="match status" value="1"/>
</dbReference>